<dbReference type="SUPFAM" id="SSF53187">
    <property type="entry name" value="Zn-dependent exopeptidases"/>
    <property type="match status" value="1"/>
</dbReference>
<feature type="non-terminal residue" evidence="6">
    <location>
        <position position="95"/>
    </location>
</feature>
<dbReference type="GO" id="GO:0046872">
    <property type="term" value="F:metal ion binding"/>
    <property type="evidence" value="ECO:0007669"/>
    <property type="project" value="UniProtKB-KW"/>
</dbReference>
<dbReference type="CDD" id="cd06230">
    <property type="entry name" value="M14_ASTE_ASPA_like"/>
    <property type="match status" value="1"/>
</dbReference>
<evidence type="ECO:0000256" key="1">
    <source>
        <dbReference type="ARBA" id="ARBA00001947"/>
    </source>
</evidence>
<dbReference type="Gene3D" id="3.40.630.10">
    <property type="entry name" value="Zn peptidases"/>
    <property type="match status" value="1"/>
</dbReference>
<comment type="caution">
    <text evidence="6">The sequence shown here is derived from an EMBL/GenBank/DDBJ whole genome shotgun (WGS) entry which is preliminary data.</text>
</comment>
<dbReference type="AlphaFoldDB" id="A0AAW5JT41"/>
<feature type="non-terminal residue" evidence="6">
    <location>
        <position position="1"/>
    </location>
</feature>
<evidence type="ECO:0000256" key="4">
    <source>
        <dbReference type="ARBA" id="ARBA00022833"/>
    </source>
</evidence>
<dbReference type="EMBL" id="JANFYS010000413">
    <property type="protein sequence ID" value="MCQ4772117.1"/>
    <property type="molecule type" value="Genomic_DNA"/>
</dbReference>
<dbReference type="Pfam" id="PF24827">
    <property type="entry name" value="AstE_AspA_cat"/>
    <property type="match status" value="1"/>
</dbReference>
<evidence type="ECO:0000256" key="3">
    <source>
        <dbReference type="ARBA" id="ARBA00022801"/>
    </source>
</evidence>
<keyword evidence="4" id="KW-0862">Zinc</keyword>
<evidence type="ECO:0000256" key="2">
    <source>
        <dbReference type="ARBA" id="ARBA00022723"/>
    </source>
</evidence>
<evidence type="ECO:0000259" key="5">
    <source>
        <dbReference type="Pfam" id="PF24827"/>
    </source>
</evidence>
<dbReference type="InterPro" id="IPR055438">
    <property type="entry name" value="AstE_AspA_cat"/>
</dbReference>
<name>A0AAW5JT41_9FIRM</name>
<keyword evidence="3" id="KW-0378">Hydrolase</keyword>
<dbReference type="GO" id="GO:0016788">
    <property type="term" value="F:hydrolase activity, acting on ester bonds"/>
    <property type="evidence" value="ECO:0007669"/>
    <property type="project" value="InterPro"/>
</dbReference>
<gene>
    <name evidence="6" type="ORF">NE579_17145</name>
</gene>
<evidence type="ECO:0000313" key="6">
    <source>
        <dbReference type="EMBL" id="MCQ4772117.1"/>
    </source>
</evidence>
<proteinExistence type="predicted"/>
<organism evidence="6 7">
    <name type="scientific">Intestinimonas massiliensis</name>
    <name type="common">ex Afouda et al. 2020</name>
    <dbReference type="NCBI Taxonomy" id="1673721"/>
    <lineage>
        <taxon>Bacteria</taxon>
        <taxon>Bacillati</taxon>
        <taxon>Bacillota</taxon>
        <taxon>Clostridia</taxon>
        <taxon>Eubacteriales</taxon>
        <taxon>Intestinimonas</taxon>
    </lineage>
</organism>
<feature type="domain" description="Succinylglutamate desuccinylase/Aspartoacylase catalytic" evidence="5">
    <location>
        <begin position="2"/>
        <end position="93"/>
    </location>
</feature>
<dbReference type="Proteomes" id="UP001204562">
    <property type="component" value="Unassembled WGS sequence"/>
</dbReference>
<keyword evidence="2" id="KW-0479">Metal-binding</keyword>
<sequence length="95" mass="10864">LNLESFNAGERSAPLDWSHQDMNRCFPGNPSSFITHKVAHYYWENFLKHADLSISFHGGGNHLWIEPLSLYPCGADEERNDIVRRMAYATGTKLI</sequence>
<comment type="cofactor">
    <cofactor evidence="1">
        <name>Zn(2+)</name>
        <dbReference type="ChEBI" id="CHEBI:29105"/>
    </cofactor>
</comment>
<reference evidence="6" key="1">
    <citation type="submission" date="2022-06" db="EMBL/GenBank/DDBJ databases">
        <title>Isolation of gut microbiota from human fecal samples.</title>
        <authorList>
            <person name="Pamer E.G."/>
            <person name="Barat B."/>
            <person name="Waligurski E."/>
            <person name="Medina S."/>
            <person name="Paddock L."/>
            <person name="Mostad J."/>
        </authorList>
    </citation>
    <scope>NUCLEOTIDE SEQUENCE</scope>
    <source>
        <strain evidence="6">DFI.9.91</strain>
    </source>
</reference>
<evidence type="ECO:0000313" key="7">
    <source>
        <dbReference type="Proteomes" id="UP001204562"/>
    </source>
</evidence>
<dbReference type="RefSeq" id="WP_256305065.1">
    <property type="nucleotide sequence ID" value="NZ_JANFYS010000413.1"/>
</dbReference>
<protein>
    <submittedName>
        <fullName evidence="6">M14 family metallopeptidase</fullName>
    </submittedName>
</protein>
<accession>A0AAW5JT41</accession>